<proteinExistence type="predicted"/>
<protein>
    <recommendedName>
        <fullName evidence="4">ER protein Pkr1</fullName>
    </recommendedName>
</protein>
<dbReference type="VEuPathDB" id="TriTrypDB:TM35_000141110"/>
<dbReference type="GO" id="GO:0070072">
    <property type="term" value="P:vacuolar proton-transporting V-type ATPase complex assembly"/>
    <property type="evidence" value="ECO:0007669"/>
    <property type="project" value="InterPro"/>
</dbReference>
<organism evidence="2 3">
    <name type="scientific">Trypanosoma theileri</name>
    <dbReference type="NCBI Taxonomy" id="67003"/>
    <lineage>
        <taxon>Eukaryota</taxon>
        <taxon>Discoba</taxon>
        <taxon>Euglenozoa</taxon>
        <taxon>Kinetoplastea</taxon>
        <taxon>Metakinetoplastina</taxon>
        <taxon>Trypanosomatida</taxon>
        <taxon>Trypanosomatidae</taxon>
        <taxon>Trypanosoma</taxon>
    </lineage>
</organism>
<dbReference type="InterPro" id="IPR013945">
    <property type="entry name" value="Pkr1"/>
</dbReference>
<evidence type="ECO:0008006" key="4">
    <source>
        <dbReference type="Google" id="ProtNLM"/>
    </source>
</evidence>
<dbReference type="EMBL" id="NBCO01000014">
    <property type="protein sequence ID" value="ORC88900.1"/>
    <property type="molecule type" value="Genomic_DNA"/>
</dbReference>
<evidence type="ECO:0000313" key="3">
    <source>
        <dbReference type="Proteomes" id="UP000192257"/>
    </source>
</evidence>
<name>A0A1X0NXN8_9TRYP</name>
<feature type="transmembrane region" description="Helical" evidence="1">
    <location>
        <begin position="28"/>
        <end position="49"/>
    </location>
</feature>
<dbReference type="OrthoDB" id="242330at2759"/>
<keyword evidence="1" id="KW-1133">Transmembrane helix</keyword>
<dbReference type="GeneID" id="39985336"/>
<accession>A0A1X0NXN8</accession>
<feature type="transmembrane region" description="Helical" evidence="1">
    <location>
        <begin position="56"/>
        <end position="74"/>
    </location>
</feature>
<reference evidence="2 3" key="1">
    <citation type="submission" date="2017-03" db="EMBL/GenBank/DDBJ databases">
        <title>An alternative strategy for trypanosome survival in the mammalian bloodstream revealed through genome and transcriptome analysis of the ubiquitous bovine parasite Trypanosoma (Megatrypanum) theileri.</title>
        <authorList>
            <person name="Kelly S."/>
            <person name="Ivens A."/>
            <person name="Mott A."/>
            <person name="O'Neill E."/>
            <person name="Emms D."/>
            <person name="Macleod O."/>
            <person name="Voorheis P."/>
            <person name="Matthews J."/>
            <person name="Matthews K."/>
            <person name="Carrington M."/>
        </authorList>
    </citation>
    <scope>NUCLEOTIDE SEQUENCE [LARGE SCALE GENOMIC DNA]</scope>
    <source>
        <strain evidence="2">Edinburgh</strain>
    </source>
</reference>
<dbReference type="Pfam" id="PF08636">
    <property type="entry name" value="Pkr1"/>
    <property type="match status" value="1"/>
</dbReference>
<keyword evidence="3" id="KW-1185">Reference proteome</keyword>
<dbReference type="AlphaFoldDB" id="A0A1X0NXN8"/>
<evidence type="ECO:0000256" key="1">
    <source>
        <dbReference type="SAM" id="Phobius"/>
    </source>
</evidence>
<gene>
    <name evidence="2" type="ORF">TM35_000141110</name>
</gene>
<comment type="caution">
    <text evidence="2">The sequence shown here is derived from an EMBL/GenBank/DDBJ whole genome shotgun (WGS) entry which is preliminary data.</text>
</comment>
<keyword evidence="1" id="KW-0812">Transmembrane</keyword>
<dbReference type="Proteomes" id="UP000192257">
    <property type="component" value="Unassembled WGS sequence"/>
</dbReference>
<dbReference type="RefSeq" id="XP_028882966.1">
    <property type="nucleotide sequence ID" value="XM_029025556.1"/>
</dbReference>
<evidence type="ECO:0000313" key="2">
    <source>
        <dbReference type="EMBL" id="ORC88900.1"/>
    </source>
</evidence>
<sequence>MSEDSELPWFARLVNHVLTPGSALSPTVWIAFNVVMFALFFSWMMIVIAMPDNIHVWAFGFLGAGLAFSTNWFFKELFGRGLDTEIEKKDTVSDHSELHTKKEN</sequence>
<keyword evidence="1" id="KW-0472">Membrane</keyword>